<dbReference type="PROSITE" id="PS50178">
    <property type="entry name" value="ZF_FYVE"/>
    <property type="match status" value="1"/>
</dbReference>
<accession>A0A1G4ICB3</accession>
<dbReference type="InterPro" id="IPR017455">
    <property type="entry name" value="Znf_FYVE-rel"/>
</dbReference>
<evidence type="ECO:0000259" key="5">
    <source>
        <dbReference type="PROSITE" id="PS50178"/>
    </source>
</evidence>
<gene>
    <name evidence="6" type="ORF">TEOVI_000119900</name>
</gene>
<dbReference type="FunFam" id="3.30.40.10:FF:000925">
    <property type="entry name" value="Zinc finger protein, putative"/>
    <property type="match status" value="1"/>
</dbReference>
<keyword evidence="2 4" id="KW-0863">Zinc-finger</keyword>
<name>A0A1G4ICB3_TRYEQ</name>
<feature type="domain" description="FYVE-type" evidence="5">
    <location>
        <begin position="342"/>
        <end position="403"/>
    </location>
</feature>
<evidence type="ECO:0000256" key="4">
    <source>
        <dbReference type="PROSITE-ProRule" id="PRU00091"/>
    </source>
</evidence>
<dbReference type="EMBL" id="CZPT02001262">
    <property type="protein sequence ID" value="SCU69633.1"/>
    <property type="molecule type" value="Genomic_DNA"/>
</dbReference>
<dbReference type="InterPro" id="IPR013083">
    <property type="entry name" value="Znf_RING/FYVE/PHD"/>
</dbReference>
<dbReference type="Proteomes" id="UP000195570">
    <property type="component" value="Unassembled WGS sequence"/>
</dbReference>
<dbReference type="GO" id="GO:0008270">
    <property type="term" value="F:zinc ion binding"/>
    <property type="evidence" value="ECO:0007669"/>
    <property type="project" value="UniProtKB-KW"/>
</dbReference>
<dbReference type="SMART" id="SM00064">
    <property type="entry name" value="FYVE"/>
    <property type="match status" value="1"/>
</dbReference>
<evidence type="ECO:0000313" key="6">
    <source>
        <dbReference type="EMBL" id="SCU69633.1"/>
    </source>
</evidence>
<keyword evidence="7" id="KW-1185">Reference proteome</keyword>
<sequence>MAMLRGADRGVTVEMIREAATALMRKVEGGHVDLLPAACMPDAQGDVLSTNVSSGTGLESLSGVYERYLCGGSGHADERCIPREGVDSADGNEWLDLLADISDAEIDAAVANLASERRAQYEEQYRSGNDAGFVLINKGSGCSPSGNVDPTQSGEEVESIRRAGGDCSVHQKADENILYFGGIVELTHSCEWRPDMGGATDGGVYTFDHQKDSAPLEPDFGSNPSTDSTHIAAPVPEITREGLSSSPHIGGDFDSYVRDKVRLQLLVDRVAERAREIATREVLGSVREAVEGRDDRVRRYVKRNEEIRGDLVHLLVLMRQLHRQAIADHAGDPFRVQPWERDESVTSCNACSRSFTHLVRRHHCRRCGLIYCHDCSSFLGKLPDRAGCLESSRNWVRVCEGCYTVCCEHRRYVNSIPPPPPPSCHEREGNSPKDPCLSLPLYCKNGKGTLTDGMPPFYVVLPEESYSPSTTVLSLWANALYKGPHRLFGLAEDGAAALYRISAPKFQELLTSTIGTVKSISGYGAKERWK</sequence>
<comment type="caution">
    <text evidence="6">The sequence shown here is derived from an EMBL/GenBank/DDBJ whole genome shotgun (WGS) entry which is preliminary data.</text>
</comment>
<dbReference type="InterPro" id="IPR000306">
    <property type="entry name" value="Znf_FYVE"/>
</dbReference>
<proteinExistence type="predicted"/>
<evidence type="ECO:0000256" key="1">
    <source>
        <dbReference type="ARBA" id="ARBA00022723"/>
    </source>
</evidence>
<dbReference type="VEuPathDB" id="TriTrypDB:TEOVI_000119900"/>
<dbReference type="AlphaFoldDB" id="A0A1G4ICB3"/>
<dbReference type="PANTHER" id="PTHR23164:SF30">
    <property type="entry name" value="EARLY ENDOSOME ANTIGEN 1"/>
    <property type="match status" value="1"/>
</dbReference>
<dbReference type="Gene3D" id="3.30.40.10">
    <property type="entry name" value="Zinc/RING finger domain, C3HC4 (zinc finger)"/>
    <property type="match status" value="1"/>
</dbReference>
<evidence type="ECO:0000313" key="7">
    <source>
        <dbReference type="Proteomes" id="UP000195570"/>
    </source>
</evidence>
<protein>
    <submittedName>
        <fullName evidence="6">Zinc finger protein, putative</fullName>
    </submittedName>
</protein>
<dbReference type="Pfam" id="PF01363">
    <property type="entry name" value="FYVE"/>
    <property type="match status" value="1"/>
</dbReference>
<keyword evidence="3" id="KW-0862">Zinc</keyword>
<dbReference type="PANTHER" id="PTHR23164">
    <property type="entry name" value="EARLY ENDOSOME ANTIGEN 1"/>
    <property type="match status" value="1"/>
</dbReference>
<dbReference type="SUPFAM" id="SSF57903">
    <property type="entry name" value="FYVE/PHD zinc finger"/>
    <property type="match status" value="1"/>
</dbReference>
<dbReference type="RefSeq" id="XP_067080575.1">
    <property type="nucleotide sequence ID" value="XM_067224474.1"/>
</dbReference>
<evidence type="ECO:0000256" key="2">
    <source>
        <dbReference type="ARBA" id="ARBA00022771"/>
    </source>
</evidence>
<dbReference type="GeneID" id="92375139"/>
<reference evidence="6" key="1">
    <citation type="submission" date="2016-09" db="EMBL/GenBank/DDBJ databases">
        <authorList>
            <person name="Hebert L."/>
            <person name="Moumen B."/>
        </authorList>
    </citation>
    <scope>NUCLEOTIDE SEQUENCE [LARGE SCALE GENOMIC DNA]</scope>
    <source>
        <strain evidence="6">OVI</strain>
    </source>
</reference>
<keyword evidence="1" id="KW-0479">Metal-binding</keyword>
<dbReference type="InterPro" id="IPR011011">
    <property type="entry name" value="Znf_FYVE_PHD"/>
</dbReference>
<organism evidence="6 7">
    <name type="scientific">Trypanosoma equiperdum</name>
    <dbReference type="NCBI Taxonomy" id="5694"/>
    <lineage>
        <taxon>Eukaryota</taxon>
        <taxon>Discoba</taxon>
        <taxon>Euglenozoa</taxon>
        <taxon>Kinetoplastea</taxon>
        <taxon>Metakinetoplastina</taxon>
        <taxon>Trypanosomatida</taxon>
        <taxon>Trypanosomatidae</taxon>
        <taxon>Trypanosoma</taxon>
    </lineage>
</organism>
<evidence type="ECO:0000256" key="3">
    <source>
        <dbReference type="ARBA" id="ARBA00022833"/>
    </source>
</evidence>